<evidence type="ECO:0000259" key="3">
    <source>
        <dbReference type="Pfam" id="PF21531"/>
    </source>
</evidence>
<feature type="domain" description="Rv2175c C-terminal" evidence="2">
    <location>
        <begin position="88"/>
        <end position="143"/>
    </location>
</feature>
<sequence length="144" mass="15693">MVDARSPQPTDDGRPATLPDPLDPSAVMAELEQLVDAWMTLEEVGTALGLAPSQVRRLVADRDLVAVRRGKPRRDCVPTALVLPEPLRRLRGTAVVLADAGCSDAEALRWLFTPDPTLPGTPVEALRAEHRTTEVRRRAQALAF</sequence>
<dbReference type="Proteomes" id="UP000276232">
    <property type="component" value="Unassembled WGS sequence"/>
</dbReference>
<comment type="caution">
    <text evidence="4">The sequence shown here is derived from an EMBL/GenBank/DDBJ whole genome shotgun (WGS) entry which is preliminary data.</text>
</comment>
<protein>
    <submittedName>
        <fullName evidence="4">Uncharacterized protein</fullName>
    </submittedName>
</protein>
<accession>A0A3N1HMR2</accession>
<dbReference type="InterPro" id="IPR048576">
    <property type="entry name" value="Rv2175c_wHTH"/>
</dbReference>
<feature type="domain" description="DNA-binding protein Rv2175c wHTH" evidence="3">
    <location>
        <begin position="37"/>
        <end position="80"/>
    </location>
</feature>
<evidence type="ECO:0000313" key="5">
    <source>
        <dbReference type="Proteomes" id="UP000276232"/>
    </source>
</evidence>
<keyword evidence="5" id="KW-1185">Reference proteome</keyword>
<name>A0A3N1HMR2_9ACTN</name>
<dbReference type="AlphaFoldDB" id="A0A3N1HMR2"/>
<evidence type="ECO:0000259" key="2">
    <source>
        <dbReference type="Pfam" id="PF18367"/>
    </source>
</evidence>
<gene>
    <name evidence="4" type="ORF">EDC03_1245</name>
</gene>
<dbReference type="Pfam" id="PF18367">
    <property type="entry name" value="Rv2175c_C"/>
    <property type="match status" value="1"/>
</dbReference>
<evidence type="ECO:0000256" key="1">
    <source>
        <dbReference type="SAM" id="MobiDB-lite"/>
    </source>
</evidence>
<proteinExistence type="predicted"/>
<dbReference type="GO" id="GO:0003677">
    <property type="term" value="F:DNA binding"/>
    <property type="evidence" value="ECO:0007669"/>
    <property type="project" value="InterPro"/>
</dbReference>
<dbReference type="InParanoid" id="A0A3N1HMR2"/>
<reference evidence="4 5" key="1">
    <citation type="journal article" date="2015" name="Stand. Genomic Sci.">
        <title>Genomic Encyclopedia of Bacterial and Archaeal Type Strains, Phase III: the genomes of soil and plant-associated and newly described type strains.</title>
        <authorList>
            <person name="Whitman W.B."/>
            <person name="Woyke T."/>
            <person name="Klenk H.P."/>
            <person name="Zhou Y."/>
            <person name="Lilburn T.G."/>
            <person name="Beck B.J."/>
            <person name="De Vos P."/>
            <person name="Vandamme P."/>
            <person name="Eisen J.A."/>
            <person name="Garrity G."/>
            <person name="Hugenholtz P."/>
            <person name="Kyrpides N.C."/>
        </authorList>
    </citation>
    <scope>NUCLEOTIDE SEQUENCE [LARGE SCALE GENOMIC DNA]</scope>
    <source>
        <strain evidence="4 5">CECT 7306</strain>
    </source>
</reference>
<dbReference type="InterPro" id="IPR041098">
    <property type="entry name" value="Rv2175c_C"/>
</dbReference>
<dbReference type="Pfam" id="PF21531">
    <property type="entry name" value="Rv2175c_wHTH"/>
    <property type="match status" value="1"/>
</dbReference>
<organism evidence="4 5">
    <name type="scientific">Pseudokineococcus lusitanus</name>
    <dbReference type="NCBI Taxonomy" id="763993"/>
    <lineage>
        <taxon>Bacteria</taxon>
        <taxon>Bacillati</taxon>
        <taxon>Actinomycetota</taxon>
        <taxon>Actinomycetes</taxon>
        <taxon>Kineosporiales</taxon>
        <taxon>Kineosporiaceae</taxon>
        <taxon>Pseudokineococcus</taxon>
    </lineage>
</organism>
<feature type="region of interest" description="Disordered" evidence="1">
    <location>
        <begin position="1"/>
        <end position="23"/>
    </location>
</feature>
<dbReference type="EMBL" id="RJKN01000003">
    <property type="protein sequence ID" value="ROP43652.1"/>
    <property type="molecule type" value="Genomic_DNA"/>
</dbReference>
<evidence type="ECO:0000313" key="4">
    <source>
        <dbReference type="EMBL" id="ROP43652.1"/>
    </source>
</evidence>